<comment type="caution">
    <text evidence="6">The sequence shown here is derived from an EMBL/GenBank/DDBJ whole genome shotgun (WGS) entry which is preliminary data.</text>
</comment>
<protein>
    <recommendedName>
        <fullName evidence="5">Legume lectin domain-containing protein</fullName>
    </recommendedName>
</protein>
<dbReference type="InterPro" id="IPR001220">
    <property type="entry name" value="Legume_lectin_dom"/>
</dbReference>
<comment type="similarity">
    <text evidence="1">Belongs to the leguminous lectin family.</text>
</comment>
<evidence type="ECO:0000313" key="6">
    <source>
        <dbReference type="EMBL" id="KAF2321574.1"/>
    </source>
</evidence>
<dbReference type="EMBL" id="JAAGAX010000002">
    <property type="protein sequence ID" value="KAF2321574.1"/>
    <property type="molecule type" value="Genomic_DNA"/>
</dbReference>
<dbReference type="PANTHER" id="PTHR32401">
    <property type="entry name" value="CONCANAVALIN A-LIKE LECTIN FAMILY PROTEIN"/>
    <property type="match status" value="1"/>
</dbReference>
<evidence type="ECO:0000313" key="7">
    <source>
        <dbReference type="Proteomes" id="UP000467840"/>
    </source>
</evidence>
<keyword evidence="2" id="KW-0430">Lectin</keyword>
<feature type="domain" description="Legume lectin" evidence="5">
    <location>
        <begin position="44"/>
        <end position="229"/>
    </location>
</feature>
<dbReference type="InterPro" id="IPR019825">
    <property type="entry name" value="Lectin_legB_Mn/Ca_BS"/>
</dbReference>
<reference evidence="6 7" key="1">
    <citation type="journal article" date="2020" name="Mol. Plant">
        <title>The Chromosome-Based Rubber Tree Genome Provides New Insights into Spurge Genome Evolution and Rubber Biosynthesis.</title>
        <authorList>
            <person name="Liu J."/>
            <person name="Shi C."/>
            <person name="Shi C.C."/>
            <person name="Li W."/>
            <person name="Zhang Q.J."/>
            <person name="Zhang Y."/>
            <person name="Li K."/>
            <person name="Lu H.F."/>
            <person name="Shi C."/>
            <person name="Zhu S.T."/>
            <person name="Xiao Z.Y."/>
            <person name="Nan H."/>
            <person name="Yue Y."/>
            <person name="Zhu X.G."/>
            <person name="Wu Y."/>
            <person name="Hong X.N."/>
            <person name="Fan G.Y."/>
            <person name="Tong Y."/>
            <person name="Zhang D."/>
            <person name="Mao C.L."/>
            <person name="Liu Y.L."/>
            <person name="Hao S.J."/>
            <person name="Liu W.Q."/>
            <person name="Lv M.Q."/>
            <person name="Zhang H.B."/>
            <person name="Liu Y."/>
            <person name="Hu-Tang G.R."/>
            <person name="Wang J.P."/>
            <person name="Wang J.H."/>
            <person name="Sun Y.H."/>
            <person name="Ni S.B."/>
            <person name="Chen W.B."/>
            <person name="Zhang X.C."/>
            <person name="Jiao Y.N."/>
            <person name="Eichler E.E."/>
            <person name="Li G.H."/>
            <person name="Liu X."/>
            <person name="Gao L.Z."/>
        </authorList>
    </citation>
    <scope>NUCLEOTIDE SEQUENCE [LARGE SCALE GENOMIC DNA]</scope>
    <source>
        <strain evidence="7">cv. GT1</strain>
        <tissue evidence="6">Leaf</tissue>
    </source>
</reference>
<keyword evidence="4" id="KW-0472">Membrane</keyword>
<dbReference type="GO" id="GO:0030246">
    <property type="term" value="F:carbohydrate binding"/>
    <property type="evidence" value="ECO:0007669"/>
    <property type="project" value="UniProtKB-KW"/>
</dbReference>
<dbReference type="Proteomes" id="UP000467840">
    <property type="component" value="Chromosome 11"/>
</dbReference>
<sequence length="378" mass="40666">MIHQQSRIEKEHKLISHGSEYKGIGAYLRHLPCDILGTASSLGQPSGNLSSFTISFTFSIDAQNAASHGDGIAQFLAHLDYHIPDNQGSGIAFGSGIGLASGNQTLNSTDNPFVAVEFDTYHNAWDTEDGDHVGIDVSSLRSAQIMKWDSSLDGRIMDAEIIYTSSSKNLCVSFTGLTEGIVEPHVLCLEIDLKDHLPEWVVVGFSAATGTFSEFHTIHSWSCNSYFSSSPPSSSFSTPPQRPPKNNKYKALMIMGWSVAGSFVVILLVGGVISFCIFKNRQKNDGSSRDTNRIDPENPAPHHDEGGIEPSPPQDQVEEIENDTPRNQNGGEAGNEPARSQVAGNVGTGAETHIGSSSVPSIREIGIYSSPVTSEDLC</sequence>
<dbReference type="SUPFAM" id="SSF49899">
    <property type="entry name" value="Concanavalin A-like lectins/glucanases"/>
    <property type="match status" value="1"/>
</dbReference>
<dbReference type="Gene3D" id="2.60.120.200">
    <property type="match status" value="1"/>
</dbReference>
<keyword evidence="7" id="KW-1185">Reference proteome</keyword>
<feature type="compositionally biased region" description="Basic and acidic residues" evidence="3">
    <location>
        <begin position="283"/>
        <end position="306"/>
    </location>
</feature>
<evidence type="ECO:0000256" key="1">
    <source>
        <dbReference type="ARBA" id="ARBA00007606"/>
    </source>
</evidence>
<feature type="region of interest" description="Disordered" evidence="3">
    <location>
        <begin position="283"/>
        <end position="360"/>
    </location>
</feature>
<evidence type="ECO:0000256" key="4">
    <source>
        <dbReference type="SAM" id="Phobius"/>
    </source>
</evidence>
<gene>
    <name evidence="6" type="ORF">GH714_000455</name>
</gene>
<dbReference type="Pfam" id="PF00139">
    <property type="entry name" value="Lectin_legB"/>
    <property type="match status" value="1"/>
</dbReference>
<dbReference type="InterPro" id="IPR013320">
    <property type="entry name" value="ConA-like_dom_sf"/>
</dbReference>
<dbReference type="CDD" id="cd06899">
    <property type="entry name" value="lectin_legume_LecRK_Arcelin_ConA"/>
    <property type="match status" value="1"/>
</dbReference>
<evidence type="ECO:0000259" key="5">
    <source>
        <dbReference type="Pfam" id="PF00139"/>
    </source>
</evidence>
<dbReference type="AlphaFoldDB" id="A0A6A6N8B4"/>
<name>A0A6A6N8B4_HEVBR</name>
<accession>A0A6A6N8B4</accession>
<keyword evidence="4" id="KW-1133">Transmembrane helix</keyword>
<proteinExistence type="inferred from homology"/>
<keyword evidence="4" id="KW-0812">Transmembrane</keyword>
<organism evidence="6 7">
    <name type="scientific">Hevea brasiliensis</name>
    <name type="common">Para rubber tree</name>
    <name type="synonym">Siphonia brasiliensis</name>
    <dbReference type="NCBI Taxonomy" id="3981"/>
    <lineage>
        <taxon>Eukaryota</taxon>
        <taxon>Viridiplantae</taxon>
        <taxon>Streptophyta</taxon>
        <taxon>Embryophyta</taxon>
        <taxon>Tracheophyta</taxon>
        <taxon>Spermatophyta</taxon>
        <taxon>Magnoliopsida</taxon>
        <taxon>eudicotyledons</taxon>
        <taxon>Gunneridae</taxon>
        <taxon>Pentapetalae</taxon>
        <taxon>rosids</taxon>
        <taxon>fabids</taxon>
        <taxon>Malpighiales</taxon>
        <taxon>Euphorbiaceae</taxon>
        <taxon>Crotonoideae</taxon>
        <taxon>Micrandreae</taxon>
        <taxon>Hevea</taxon>
    </lineage>
</organism>
<dbReference type="PROSITE" id="PS00307">
    <property type="entry name" value="LECTIN_LEGUME_BETA"/>
    <property type="match status" value="1"/>
</dbReference>
<dbReference type="InterPro" id="IPR050258">
    <property type="entry name" value="Leguminous_Lectin"/>
</dbReference>
<evidence type="ECO:0000256" key="2">
    <source>
        <dbReference type="ARBA" id="ARBA00022734"/>
    </source>
</evidence>
<feature type="transmembrane region" description="Helical" evidence="4">
    <location>
        <begin position="251"/>
        <end position="278"/>
    </location>
</feature>
<dbReference type="PANTHER" id="PTHR32401:SF49">
    <property type="entry name" value="OS10G0129200 PROTEIN"/>
    <property type="match status" value="1"/>
</dbReference>
<evidence type="ECO:0000256" key="3">
    <source>
        <dbReference type="SAM" id="MobiDB-lite"/>
    </source>
</evidence>